<evidence type="ECO:0000313" key="2">
    <source>
        <dbReference type="Proteomes" id="UP001157502"/>
    </source>
</evidence>
<reference evidence="1" key="1">
    <citation type="submission" date="2021-05" db="EMBL/GenBank/DDBJ databases">
        <authorList>
            <person name="Pan Q."/>
            <person name="Jouanno E."/>
            <person name="Zahm M."/>
            <person name="Klopp C."/>
            <person name="Cabau C."/>
            <person name="Louis A."/>
            <person name="Berthelot C."/>
            <person name="Parey E."/>
            <person name="Roest Crollius H."/>
            <person name="Montfort J."/>
            <person name="Robinson-Rechavi M."/>
            <person name="Bouchez O."/>
            <person name="Lampietro C."/>
            <person name="Lopez Roques C."/>
            <person name="Donnadieu C."/>
            <person name="Postlethwait J."/>
            <person name="Bobe J."/>
            <person name="Dillon D."/>
            <person name="Chandos A."/>
            <person name="von Hippel F."/>
            <person name="Guiguen Y."/>
        </authorList>
    </citation>
    <scope>NUCLEOTIDE SEQUENCE</scope>
    <source>
        <strain evidence="1">YG-Jan2019</strain>
    </source>
</reference>
<name>A0ACC2FPZ6_DALPE</name>
<comment type="caution">
    <text evidence="1">The sequence shown here is derived from an EMBL/GenBank/DDBJ whole genome shotgun (WGS) entry which is preliminary data.</text>
</comment>
<organism evidence="1 2">
    <name type="scientific">Dallia pectoralis</name>
    <name type="common">Alaska blackfish</name>
    <dbReference type="NCBI Taxonomy" id="75939"/>
    <lineage>
        <taxon>Eukaryota</taxon>
        <taxon>Metazoa</taxon>
        <taxon>Chordata</taxon>
        <taxon>Craniata</taxon>
        <taxon>Vertebrata</taxon>
        <taxon>Euteleostomi</taxon>
        <taxon>Actinopterygii</taxon>
        <taxon>Neopterygii</taxon>
        <taxon>Teleostei</taxon>
        <taxon>Protacanthopterygii</taxon>
        <taxon>Esociformes</taxon>
        <taxon>Umbridae</taxon>
        <taxon>Dallia</taxon>
    </lineage>
</organism>
<sequence>MRNRRQTDNGQGEEENVVAGLGEPPVAVRGGWGRRAFPRDQAGTEQPEEPLTSDPHCGEPPGRSPPRPPADTHNETLQALLLKTERPPGAPVIIRRPFRALGWDPSFSHEGMMVWERETLFRD</sequence>
<dbReference type="EMBL" id="CM055751">
    <property type="protein sequence ID" value="KAJ7993518.1"/>
    <property type="molecule type" value="Genomic_DNA"/>
</dbReference>
<accession>A0ACC2FPZ6</accession>
<gene>
    <name evidence="1" type="ORF">DPEC_G00273240</name>
</gene>
<proteinExistence type="predicted"/>
<dbReference type="Proteomes" id="UP001157502">
    <property type="component" value="Chromosome 24"/>
</dbReference>
<keyword evidence="2" id="KW-1185">Reference proteome</keyword>
<protein>
    <submittedName>
        <fullName evidence="1">Uncharacterized protein</fullName>
    </submittedName>
</protein>
<evidence type="ECO:0000313" key="1">
    <source>
        <dbReference type="EMBL" id="KAJ7993518.1"/>
    </source>
</evidence>